<keyword evidence="5 12" id="KW-0274">FAD</keyword>
<evidence type="ECO:0000256" key="3">
    <source>
        <dbReference type="ARBA" id="ARBA00016961"/>
    </source>
</evidence>
<evidence type="ECO:0000256" key="2">
    <source>
        <dbReference type="ARBA" id="ARBA00012608"/>
    </source>
</evidence>
<dbReference type="PRINTS" id="PR00411">
    <property type="entry name" value="PNDRDTASEI"/>
</dbReference>
<dbReference type="EMBL" id="JAACAK010000046">
    <property type="protein sequence ID" value="NIR74593.1"/>
    <property type="molecule type" value="Genomic_DNA"/>
</dbReference>
<feature type="binding site" evidence="12">
    <location>
        <position position="206"/>
    </location>
    <ligand>
        <name>NAD(+)</name>
        <dbReference type="ChEBI" id="CHEBI:57540"/>
    </ligand>
</feature>
<dbReference type="InterPro" id="IPR001100">
    <property type="entry name" value="Pyr_nuc-diS_OxRdtase"/>
</dbReference>
<keyword evidence="6 14" id="KW-0560">Oxidoreductase</keyword>
<dbReference type="Gene3D" id="3.50.50.60">
    <property type="entry name" value="FAD/NAD(P)-binding domain"/>
    <property type="match status" value="2"/>
</dbReference>
<keyword evidence="9 14" id="KW-0676">Redox-active center</keyword>
<proteinExistence type="inferred from homology"/>
<dbReference type="InterPro" id="IPR023753">
    <property type="entry name" value="FAD/NAD-binding_dom"/>
</dbReference>
<dbReference type="InterPro" id="IPR050151">
    <property type="entry name" value="Class-I_Pyr_Nuc-Dis_Oxidored"/>
</dbReference>
<dbReference type="Pfam" id="PF02852">
    <property type="entry name" value="Pyr_redox_dim"/>
    <property type="match status" value="1"/>
</dbReference>
<dbReference type="InterPro" id="IPR016156">
    <property type="entry name" value="FAD/NAD-linked_Rdtase_dimer_sf"/>
</dbReference>
<feature type="domain" description="Pyridine nucleotide-disulphide oxidoreductase dimerisation" evidence="15">
    <location>
        <begin position="350"/>
        <end position="459"/>
    </location>
</feature>
<keyword evidence="7 12" id="KW-0520">NAD</keyword>
<dbReference type="NCBIfam" id="TIGR01350">
    <property type="entry name" value="lipoamide_DH"/>
    <property type="match status" value="1"/>
</dbReference>
<dbReference type="InterPro" id="IPR004099">
    <property type="entry name" value="Pyr_nucl-diS_OxRdtase_dimer"/>
</dbReference>
<dbReference type="GO" id="GO:0006103">
    <property type="term" value="P:2-oxoglutarate metabolic process"/>
    <property type="evidence" value="ECO:0007669"/>
    <property type="project" value="TreeGrafter"/>
</dbReference>
<feature type="disulfide bond" description="Redox-active" evidence="13">
    <location>
        <begin position="44"/>
        <end position="49"/>
    </location>
</feature>
<name>A0AAE4Z7U6_9BACT</name>
<accession>A0AAE4Z7U6</accession>
<evidence type="ECO:0000256" key="10">
    <source>
        <dbReference type="ARBA" id="ARBA00049187"/>
    </source>
</evidence>
<dbReference type="GO" id="GO:0050660">
    <property type="term" value="F:flavin adenine dinucleotide binding"/>
    <property type="evidence" value="ECO:0007669"/>
    <property type="project" value="InterPro"/>
</dbReference>
<dbReference type="SUPFAM" id="SSF51905">
    <property type="entry name" value="FAD/NAD(P)-binding domain"/>
    <property type="match status" value="1"/>
</dbReference>
<sequence>MAETKYDVVIIGAGPGGYVAAIRAAQLGMKVACVDERDAPGGTCLNIGCIPSKALLHWSERYAEAKHEFAEAGIEIGTAGIDVSRLMERKEKAVHNLTGGVEFLFKKNKVEWVRGTGRIPEPGRVEVRRNGAEDTTLETKRIIVATGSEPVPLDGVEVDEERIVTSTGALSLSEVPERLVVIGAGVIGLELGSVWSRLGSQVTVIEYLDHVLPGMDGEISKQALRVFKKQGLEFHLSSRVTGARKKKDAVTLTFEPRDGDDAQQLEADVVLVSIGRRPHLTGLGLEEFGVELGEGGAIRVDERFETSVSGIHAIGDCIPGPMLAHRAEEDGIICVEMIDGQSGHVDYDRVPAVVYTWPEIASVGKTEERLKEEGVEYRVGKFPFKANSRARTIDDTEGLVKVLADARTDRILGMHIIGPIAGDLIMEGVIAMEFGATAEDIGRTVHHHPGMGEAVKEAALAVHERPIHI</sequence>
<evidence type="ECO:0000256" key="6">
    <source>
        <dbReference type="ARBA" id="ARBA00023002"/>
    </source>
</evidence>
<reference evidence="17 18" key="1">
    <citation type="submission" date="2020-01" db="EMBL/GenBank/DDBJ databases">
        <title>Genomes assembled from Gulf of Kutch pelagic sediment metagenomes.</title>
        <authorList>
            <person name="Chandrashekar M."/>
            <person name="Mahajan M.S."/>
            <person name="Dave K.J."/>
            <person name="Vatsa P."/>
            <person name="Nathani N.M."/>
        </authorList>
    </citation>
    <scope>NUCLEOTIDE SEQUENCE [LARGE SCALE GENOMIC DNA]</scope>
    <source>
        <strain evidence="17">KS3-K002</strain>
    </source>
</reference>
<evidence type="ECO:0000256" key="4">
    <source>
        <dbReference type="ARBA" id="ARBA00022630"/>
    </source>
</evidence>
<comment type="catalytic activity">
    <reaction evidence="10 14">
        <text>N(6)-[(R)-dihydrolipoyl]-L-lysyl-[protein] + NAD(+) = N(6)-[(R)-lipoyl]-L-lysyl-[protein] + NADH + H(+)</text>
        <dbReference type="Rhea" id="RHEA:15045"/>
        <dbReference type="Rhea" id="RHEA-COMP:10474"/>
        <dbReference type="Rhea" id="RHEA-COMP:10475"/>
        <dbReference type="ChEBI" id="CHEBI:15378"/>
        <dbReference type="ChEBI" id="CHEBI:57540"/>
        <dbReference type="ChEBI" id="CHEBI:57945"/>
        <dbReference type="ChEBI" id="CHEBI:83099"/>
        <dbReference type="ChEBI" id="CHEBI:83100"/>
        <dbReference type="EC" id="1.8.1.4"/>
    </reaction>
</comment>
<gene>
    <name evidence="17" type="primary">lpdA</name>
    <name evidence="17" type="ORF">GWO12_05715</name>
</gene>
<comment type="miscellaneous">
    <text evidence="14">The active site is a redox-active disulfide bond.</text>
</comment>
<evidence type="ECO:0000256" key="9">
    <source>
        <dbReference type="ARBA" id="ARBA00023284"/>
    </source>
</evidence>
<dbReference type="AlphaFoldDB" id="A0AAE4Z7U6"/>
<keyword evidence="12" id="KW-0547">Nucleotide-binding</keyword>
<dbReference type="PIRSF" id="PIRSF000350">
    <property type="entry name" value="Mercury_reductase_MerA"/>
    <property type="match status" value="1"/>
</dbReference>
<feature type="binding site" evidence="12">
    <location>
        <begin position="146"/>
        <end position="148"/>
    </location>
    <ligand>
        <name>FAD</name>
        <dbReference type="ChEBI" id="CHEBI:57692"/>
    </ligand>
</feature>
<feature type="binding site" evidence="12">
    <location>
        <position position="53"/>
    </location>
    <ligand>
        <name>FAD</name>
        <dbReference type="ChEBI" id="CHEBI:57692"/>
    </ligand>
</feature>
<evidence type="ECO:0000259" key="15">
    <source>
        <dbReference type="Pfam" id="PF02852"/>
    </source>
</evidence>
<comment type="similarity">
    <text evidence="1 14">Belongs to the class-I pyridine nucleotide-disulfide oxidoreductase family.</text>
</comment>
<dbReference type="EC" id="1.8.1.4" evidence="2 14"/>
<dbReference type="InterPro" id="IPR036188">
    <property type="entry name" value="FAD/NAD-bd_sf"/>
</dbReference>
<organism evidence="17 18">
    <name type="scientific">Candidatus Kutchimonas denitrificans</name>
    <dbReference type="NCBI Taxonomy" id="3056748"/>
    <lineage>
        <taxon>Bacteria</taxon>
        <taxon>Pseudomonadati</taxon>
        <taxon>Gemmatimonadota</taxon>
        <taxon>Gemmatimonadia</taxon>
        <taxon>Candidatus Palauibacterales</taxon>
        <taxon>Candidatus Palauibacteraceae</taxon>
        <taxon>Candidatus Kutchimonas</taxon>
    </lineage>
</organism>
<dbReference type="GO" id="GO:0005737">
    <property type="term" value="C:cytoplasm"/>
    <property type="evidence" value="ECO:0007669"/>
    <property type="project" value="UniProtKB-ARBA"/>
</dbReference>
<feature type="active site" description="Proton acceptor" evidence="11">
    <location>
        <position position="448"/>
    </location>
</feature>
<evidence type="ECO:0000313" key="17">
    <source>
        <dbReference type="EMBL" id="NIR74593.1"/>
    </source>
</evidence>
<evidence type="ECO:0000313" key="18">
    <source>
        <dbReference type="Proteomes" id="UP000702544"/>
    </source>
</evidence>
<dbReference type="PRINTS" id="PR00368">
    <property type="entry name" value="FADPNR"/>
</dbReference>
<dbReference type="PANTHER" id="PTHR22912">
    <property type="entry name" value="DISULFIDE OXIDOREDUCTASE"/>
    <property type="match status" value="1"/>
</dbReference>
<dbReference type="PANTHER" id="PTHR22912:SF151">
    <property type="entry name" value="DIHYDROLIPOYL DEHYDROGENASE, MITOCHONDRIAL"/>
    <property type="match status" value="1"/>
</dbReference>
<feature type="domain" description="FAD/NAD(P)-binding" evidence="16">
    <location>
        <begin position="6"/>
        <end position="331"/>
    </location>
</feature>
<dbReference type="Proteomes" id="UP000702544">
    <property type="component" value="Unassembled WGS sequence"/>
</dbReference>
<dbReference type="PROSITE" id="PS00076">
    <property type="entry name" value="PYRIDINE_REDOX_1"/>
    <property type="match status" value="1"/>
</dbReference>
<feature type="binding site" evidence="12">
    <location>
        <position position="316"/>
    </location>
    <ligand>
        <name>FAD</name>
        <dbReference type="ChEBI" id="CHEBI:57692"/>
    </ligand>
</feature>
<feature type="binding site" evidence="12">
    <location>
        <position position="275"/>
    </location>
    <ligand>
        <name>NAD(+)</name>
        <dbReference type="ChEBI" id="CHEBI:57540"/>
    </ligand>
</feature>
<evidence type="ECO:0000256" key="14">
    <source>
        <dbReference type="RuleBase" id="RU003692"/>
    </source>
</evidence>
<feature type="binding site" evidence="12">
    <location>
        <begin position="183"/>
        <end position="190"/>
    </location>
    <ligand>
        <name>NAD(+)</name>
        <dbReference type="ChEBI" id="CHEBI:57540"/>
    </ligand>
</feature>
<evidence type="ECO:0000259" key="16">
    <source>
        <dbReference type="Pfam" id="PF07992"/>
    </source>
</evidence>
<feature type="binding site" evidence="12">
    <location>
        <begin position="322"/>
        <end position="325"/>
    </location>
    <ligand>
        <name>FAD</name>
        <dbReference type="ChEBI" id="CHEBI:57692"/>
    </ligand>
</feature>
<keyword evidence="8" id="KW-1015">Disulfide bond</keyword>
<evidence type="ECO:0000256" key="13">
    <source>
        <dbReference type="PIRSR" id="PIRSR000350-4"/>
    </source>
</evidence>
<evidence type="ECO:0000256" key="8">
    <source>
        <dbReference type="ARBA" id="ARBA00023157"/>
    </source>
</evidence>
<dbReference type="InterPro" id="IPR006258">
    <property type="entry name" value="Lipoamide_DH"/>
</dbReference>
<evidence type="ECO:0000256" key="11">
    <source>
        <dbReference type="PIRSR" id="PIRSR000350-2"/>
    </source>
</evidence>
<dbReference type="FunFam" id="3.50.50.60:FF:000001">
    <property type="entry name" value="Dihydrolipoyl dehydrogenase, mitochondrial"/>
    <property type="match status" value="1"/>
</dbReference>
<evidence type="ECO:0000256" key="5">
    <source>
        <dbReference type="ARBA" id="ARBA00022827"/>
    </source>
</evidence>
<evidence type="ECO:0000256" key="7">
    <source>
        <dbReference type="ARBA" id="ARBA00023027"/>
    </source>
</evidence>
<feature type="binding site" evidence="12">
    <location>
        <position position="117"/>
    </location>
    <ligand>
        <name>FAD</name>
        <dbReference type="ChEBI" id="CHEBI:57692"/>
    </ligand>
</feature>
<comment type="cofactor">
    <cofactor evidence="12 14">
        <name>FAD</name>
        <dbReference type="ChEBI" id="CHEBI:57692"/>
    </cofactor>
    <text evidence="12 14">Binds 1 FAD per subunit.</text>
</comment>
<dbReference type="SUPFAM" id="SSF55424">
    <property type="entry name" value="FAD/NAD-linked reductases, dimerisation (C-terminal) domain"/>
    <property type="match status" value="1"/>
</dbReference>
<dbReference type="FunFam" id="3.30.390.30:FF:000001">
    <property type="entry name" value="Dihydrolipoyl dehydrogenase"/>
    <property type="match status" value="1"/>
</dbReference>
<protein>
    <recommendedName>
        <fullName evidence="3 14">Dihydrolipoyl dehydrogenase</fullName>
        <ecNumber evidence="2 14">1.8.1.4</ecNumber>
    </recommendedName>
</protein>
<dbReference type="Pfam" id="PF07992">
    <property type="entry name" value="Pyr_redox_2"/>
    <property type="match status" value="1"/>
</dbReference>
<comment type="caution">
    <text evidence="17">The sequence shown here is derived from an EMBL/GenBank/DDBJ whole genome shotgun (WGS) entry which is preliminary data.</text>
</comment>
<dbReference type="Gene3D" id="3.30.390.30">
    <property type="match status" value="1"/>
</dbReference>
<dbReference type="GO" id="GO:0004148">
    <property type="term" value="F:dihydrolipoyl dehydrogenase (NADH) activity"/>
    <property type="evidence" value="ECO:0007669"/>
    <property type="project" value="UniProtKB-EC"/>
</dbReference>
<keyword evidence="4 14" id="KW-0285">Flavoprotein</keyword>
<dbReference type="InterPro" id="IPR012999">
    <property type="entry name" value="Pyr_OxRdtase_I_AS"/>
</dbReference>
<evidence type="ECO:0000256" key="12">
    <source>
        <dbReference type="PIRSR" id="PIRSR000350-3"/>
    </source>
</evidence>
<evidence type="ECO:0000256" key="1">
    <source>
        <dbReference type="ARBA" id="ARBA00007532"/>
    </source>
</evidence>